<organism evidence="2 3">
    <name type="scientific">Porites lobata</name>
    <dbReference type="NCBI Taxonomy" id="104759"/>
    <lineage>
        <taxon>Eukaryota</taxon>
        <taxon>Metazoa</taxon>
        <taxon>Cnidaria</taxon>
        <taxon>Anthozoa</taxon>
        <taxon>Hexacorallia</taxon>
        <taxon>Scleractinia</taxon>
        <taxon>Fungiina</taxon>
        <taxon>Poritidae</taxon>
        <taxon>Porites</taxon>
    </lineage>
</organism>
<comment type="caution">
    <text evidence="2">The sequence shown here is derived from an EMBL/GenBank/DDBJ whole genome shotgun (WGS) entry which is preliminary data.</text>
</comment>
<evidence type="ECO:0000313" key="3">
    <source>
        <dbReference type="Proteomes" id="UP001159405"/>
    </source>
</evidence>
<dbReference type="PANTHER" id="PTHR13347">
    <property type="entry name" value="HEAT REPEAT-CONTAINING PROTEIN 3"/>
    <property type="match status" value="1"/>
</dbReference>
<protein>
    <recommendedName>
        <fullName evidence="1">SYO1-like TPR repeats domain-containing protein</fullName>
    </recommendedName>
</protein>
<evidence type="ECO:0000259" key="1">
    <source>
        <dbReference type="Pfam" id="PF25567"/>
    </source>
</evidence>
<proteinExistence type="predicted"/>
<name>A0ABN8R9G2_9CNID</name>
<evidence type="ECO:0000313" key="2">
    <source>
        <dbReference type="EMBL" id="CAH3174517.1"/>
    </source>
</evidence>
<dbReference type="PANTHER" id="PTHR13347:SF1">
    <property type="entry name" value="HEAT REPEAT-CONTAINING PROTEIN 3"/>
    <property type="match status" value="1"/>
</dbReference>
<dbReference type="InterPro" id="IPR052616">
    <property type="entry name" value="SYO1-like"/>
</dbReference>
<gene>
    <name evidence="2" type="ORF">PLOB_00015237</name>
</gene>
<dbReference type="Gene3D" id="1.25.10.10">
    <property type="entry name" value="Leucine-rich Repeat Variant"/>
    <property type="match status" value="1"/>
</dbReference>
<feature type="domain" description="SYO1-like TPR repeats" evidence="1">
    <location>
        <begin position="11"/>
        <end position="98"/>
    </location>
</feature>
<reference evidence="2 3" key="1">
    <citation type="submission" date="2022-05" db="EMBL/GenBank/DDBJ databases">
        <authorList>
            <consortium name="Genoscope - CEA"/>
            <person name="William W."/>
        </authorList>
    </citation>
    <scope>NUCLEOTIDE SEQUENCE [LARGE SCALE GENOMIC DNA]</scope>
</reference>
<dbReference type="Proteomes" id="UP001159405">
    <property type="component" value="Unassembled WGS sequence"/>
</dbReference>
<feature type="non-terminal residue" evidence="2">
    <location>
        <position position="1"/>
    </location>
</feature>
<dbReference type="EMBL" id="CALNXK010000191">
    <property type="protein sequence ID" value="CAH3174517.1"/>
    <property type="molecule type" value="Genomic_DNA"/>
</dbReference>
<dbReference type="InterPro" id="IPR057990">
    <property type="entry name" value="TPR_SYO1"/>
</dbReference>
<sequence length="152" mass="17003">QERQRAGDPEGTVFLDIVVGQYSLWVICEALDAILDTFADGPLVNAAADSIGLMINRQQLVPVLKARVKTERRNLGDHYPVIDAARVNLARFIKYKQKGGNSSREEYSMKRIFNRGSLTRWNTLVELDGGSETMELLAIFKLVKLRGQIGPV</sequence>
<dbReference type="Pfam" id="PF25567">
    <property type="entry name" value="TPR_SYO1"/>
    <property type="match status" value="1"/>
</dbReference>
<keyword evidence="3" id="KW-1185">Reference proteome</keyword>
<accession>A0ABN8R9G2</accession>
<dbReference type="InterPro" id="IPR011989">
    <property type="entry name" value="ARM-like"/>
</dbReference>